<dbReference type="SUPFAM" id="SSF82185">
    <property type="entry name" value="Histone H3 K4-specific methyltransferase SET7/9 N-terminal domain"/>
    <property type="match status" value="2"/>
</dbReference>
<evidence type="ECO:0000313" key="5">
    <source>
        <dbReference type="EMBL" id="HIY22621.1"/>
    </source>
</evidence>
<dbReference type="Proteomes" id="UP000823868">
    <property type="component" value="Unassembled WGS sequence"/>
</dbReference>
<keyword evidence="4" id="KW-0812">Transmembrane</keyword>
<reference evidence="5" key="2">
    <citation type="submission" date="2021-04" db="EMBL/GenBank/DDBJ databases">
        <authorList>
            <person name="Gilroy R."/>
        </authorList>
    </citation>
    <scope>NUCLEOTIDE SEQUENCE</scope>
    <source>
        <strain evidence="5">ChiBcec16_6824</strain>
    </source>
</reference>
<dbReference type="Gene3D" id="1.20.1600.10">
    <property type="entry name" value="Outer membrane efflux proteins (OEP)"/>
    <property type="match status" value="1"/>
</dbReference>
<dbReference type="Gene3D" id="2.20.110.10">
    <property type="entry name" value="Histone H3 K4-specific methyltransferase SET7/9 N-terminal domain"/>
    <property type="match status" value="2"/>
</dbReference>
<protein>
    <submittedName>
        <fullName evidence="5">TolC family protein</fullName>
    </submittedName>
</protein>
<evidence type="ECO:0000256" key="4">
    <source>
        <dbReference type="SAM" id="Phobius"/>
    </source>
</evidence>
<dbReference type="GO" id="GO:0015562">
    <property type="term" value="F:efflux transmembrane transporter activity"/>
    <property type="evidence" value="ECO:0007669"/>
    <property type="project" value="InterPro"/>
</dbReference>
<feature type="compositionally biased region" description="Low complexity" evidence="3">
    <location>
        <begin position="814"/>
        <end position="823"/>
    </location>
</feature>
<name>A0A9D2BYW0_9FIRM</name>
<dbReference type="EMBL" id="DXDX01000217">
    <property type="protein sequence ID" value="HIY22621.1"/>
    <property type="molecule type" value="Genomic_DNA"/>
</dbReference>
<feature type="coiled-coil region" evidence="2">
    <location>
        <begin position="607"/>
        <end position="634"/>
    </location>
</feature>
<evidence type="ECO:0000313" key="6">
    <source>
        <dbReference type="Proteomes" id="UP000823868"/>
    </source>
</evidence>
<dbReference type="InterPro" id="IPR003409">
    <property type="entry name" value="MORN"/>
</dbReference>
<keyword evidence="2" id="KW-0175">Coiled coil</keyword>
<keyword evidence="4" id="KW-1133">Transmembrane helix</keyword>
<organism evidence="5 6">
    <name type="scientific">Candidatus Flavonifractor merdigallinarum</name>
    <dbReference type="NCBI Taxonomy" id="2838589"/>
    <lineage>
        <taxon>Bacteria</taxon>
        <taxon>Bacillati</taxon>
        <taxon>Bacillota</taxon>
        <taxon>Clostridia</taxon>
        <taxon>Eubacteriales</taxon>
        <taxon>Oscillospiraceae</taxon>
        <taxon>Flavonifractor</taxon>
    </lineage>
</organism>
<feature type="compositionally biased region" description="Low complexity" evidence="3">
    <location>
        <begin position="830"/>
        <end position="854"/>
    </location>
</feature>
<evidence type="ECO:0000256" key="3">
    <source>
        <dbReference type="SAM" id="MobiDB-lite"/>
    </source>
</evidence>
<dbReference type="PANTHER" id="PTHR23084">
    <property type="entry name" value="PHOSPHATIDYLINOSITOL-4-PHOSPHATE 5-KINASE RELATED"/>
    <property type="match status" value="1"/>
</dbReference>
<feature type="compositionally biased region" description="Basic and acidic residues" evidence="3">
    <location>
        <begin position="798"/>
        <end position="811"/>
    </location>
</feature>
<dbReference type="PANTHER" id="PTHR23084:SF263">
    <property type="entry name" value="MORN REPEAT-CONTAINING PROTEIN 1"/>
    <property type="match status" value="1"/>
</dbReference>
<dbReference type="Pfam" id="PF02493">
    <property type="entry name" value="MORN"/>
    <property type="match status" value="7"/>
</dbReference>
<keyword evidence="1" id="KW-0677">Repeat</keyword>
<comment type="caution">
    <text evidence="5">The sequence shown here is derived from an EMBL/GenBank/DDBJ whole genome shotgun (WGS) entry which is preliminary data.</text>
</comment>
<reference evidence="5" key="1">
    <citation type="journal article" date="2021" name="PeerJ">
        <title>Extensive microbial diversity within the chicken gut microbiome revealed by metagenomics and culture.</title>
        <authorList>
            <person name="Gilroy R."/>
            <person name="Ravi A."/>
            <person name="Getino M."/>
            <person name="Pursley I."/>
            <person name="Horton D.L."/>
            <person name="Alikhan N.F."/>
            <person name="Baker D."/>
            <person name="Gharbi K."/>
            <person name="Hall N."/>
            <person name="Watson M."/>
            <person name="Adriaenssens E.M."/>
            <person name="Foster-Nyarko E."/>
            <person name="Jarju S."/>
            <person name="Secka A."/>
            <person name="Antonio M."/>
            <person name="Oren A."/>
            <person name="Chaudhuri R.R."/>
            <person name="La Ragione R."/>
            <person name="Hildebrand F."/>
            <person name="Pallen M.J."/>
        </authorList>
    </citation>
    <scope>NUCLEOTIDE SEQUENCE</scope>
    <source>
        <strain evidence="5">ChiBcec16_6824</strain>
    </source>
</reference>
<gene>
    <name evidence="5" type="ORF">H9841_12065</name>
</gene>
<proteinExistence type="predicted"/>
<sequence>MRQLFNSLGIFFRTIRAFFTRKLTGAWAYLRRVTNFSRQATKVATSSFEGAAAAMKKPTKRADYIETRRLFISKSFLILLAIGLVVLILLLYFVIWPFLLSRFFTARFYQGDEKLETWSGRVVVYYDEEKKHPMYSGTLTDGVLQGKGKEYDENGLVTYEGNFVDGVRSGNGSCYEDGVLIYEGEFAAGVYEGTGSRYEDGALVYQGAFSAGLANGMGTAYADGAKCYEGSFVDGVYDGTGTAYYPSGARSYVGGYTDGLREGEGTEYNEDGSLRYKGGFAADLYEGEGSRYLESGDVIQAQFTAGVTDGTIQWYREGKLWYDGGAEDLTPDGFGTLYSESGKVIYAGEMNQGTLDGSWMLTLTAQDLRTAFGESTLTETDRGDRFCIVNQELELWALCSYQQGDTEPQVCEVWFQPTADGAMAALLPWGSGADFEDWALVGHESTTQTQKLEGVAYYADGSTEGGWQLSRYLYEGYTCTGLSKQADAVPQQLSWVRTGDLPTGDTGGTVDESLSQAQESMDALLAALDGVGGGSGGSNAASQGDVNRMLGLMLSAEDGEELMDALVDTYVYGEMGTVLEGNRALLEQRLEEEQILLSRGTGSQTTVDSLTEQLEELDRQLSQYKASAEQGKLTASSLSKLDPSTYNIEAVLLTFDPSKLDASALYEAARSYAVAVAAGQYEVDTQQLELEVKSALINLNLAYENIRTAQKSVEQATASVETQTAAYAKGTVDKAALYSAQCALNQAGATLLQAVGDFTHQANALNTLSGGWLAQEQDWMADTFEALFQGEIRKGEEAAAALEEERKKQEEAAQEAIKQEAQASQSPQVSPTAQPTASPSPSPAASSSPSPTRR</sequence>
<evidence type="ECO:0000256" key="2">
    <source>
        <dbReference type="SAM" id="Coils"/>
    </source>
</evidence>
<evidence type="ECO:0000256" key="1">
    <source>
        <dbReference type="ARBA" id="ARBA00022737"/>
    </source>
</evidence>
<feature type="region of interest" description="Disordered" evidence="3">
    <location>
        <begin position="798"/>
        <end position="854"/>
    </location>
</feature>
<dbReference type="SMART" id="SM00698">
    <property type="entry name" value="MORN"/>
    <property type="match status" value="5"/>
</dbReference>
<accession>A0A9D2BYW0</accession>
<dbReference type="AlphaFoldDB" id="A0A9D2BYW0"/>
<dbReference type="SUPFAM" id="SSF56954">
    <property type="entry name" value="Outer membrane efflux proteins (OEP)"/>
    <property type="match status" value="1"/>
</dbReference>
<keyword evidence="4" id="KW-0472">Membrane</keyword>
<feature type="transmembrane region" description="Helical" evidence="4">
    <location>
        <begin position="76"/>
        <end position="99"/>
    </location>
</feature>